<proteinExistence type="predicted"/>
<sequence length="129" mass="14717">MRLPKLVAVTIVSICHGQPSFQTTCASCGLWLRLFYFSHPMVVVISNYFRICDHRTYPPSPVDSRKVNKFCHFVLSGVPEVCCENDTCSVVQVMRPVFPSKRNRKAAGHRYHLETPPQLELTPLLLKTK</sequence>
<reference evidence="1" key="1">
    <citation type="submission" date="2021-06" db="EMBL/GenBank/DDBJ databases">
        <authorList>
            <person name="Hodson N. C."/>
            <person name="Mongue J. A."/>
            <person name="Jaron S. K."/>
        </authorList>
    </citation>
    <scope>NUCLEOTIDE SEQUENCE</scope>
</reference>
<name>A0A8J2PHK5_9HEXA</name>
<dbReference type="EMBL" id="CAJVCH010310515">
    <property type="protein sequence ID" value="CAG7786089.1"/>
    <property type="molecule type" value="Genomic_DNA"/>
</dbReference>
<evidence type="ECO:0000313" key="1">
    <source>
        <dbReference type="EMBL" id="CAG7786089.1"/>
    </source>
</evidence>
<dbReference type="AlphaFoldDB" id="A0A8J2PHK5"/>
<protein>
    <submittedName>
        <fullName evidence="1">Uncharacterized protein</fullName>
    </submittedName>
</protein>
<organism evidence="1 2">
    <name type="scientific">Allacma fusca</name>
    <dbReference type="NCBI Taxonomy" id="39272"/>
    <lineage>
        <taxon>Eukaryota</taxon>
        <taxon>Metazoa</taxon>
        <taxon>Ecdysozoa</taxon>
        <taxon>Arthropoda</taxon>
        <taxon>Hexapoda</taxon>
        <taxon>Collembola</taxon>
        <taxon>Symphypleona</taxon>
        <taxon>Sminthuridae</taxon>
        <taxon>Allacma</taxon>
    </lineage>
</organism>
<gene>
    <name evidence="1" type="ORF">AFUS01_LOCUS24673</name>
</gene>
<comment type="caution">
    <text evidence="1">The sequence shown here is derived from an EMBL/GenBank/DDBJ whole genome shotgun (WGS) entry which is preliminary data.</text>
</comment>
<accession>A0A8J2PHK5</accession>
<keyword evidence="2" id="KW-1185">Reference proteome</keyword>
<evidence type="ECO:0000313" key="2">
    <source>
        <dbReference type="Proteomes" id="UP000708208"/>
    </source>
</evidence>
<dbReference type="Proteomes" id="UP000708208">
    <property type="component" value="Unassembled WGS sequence"/>
</dbReference>